<sequence>MAIKRLEHVGIMVKDIQTSIEFYTKIVGFSLKGQLDHPNGEIKLAFLGFNESDETELELIQGYNDDLPVEGKVHHIALTVDDVDAEHERLKGLDVTFIEQEITTLPNGARYIFFAGPDGEWIELFETPVK</sequence>
<dbReference type="PANTHER" id="PTHR43048:SF3">
    <property type="entry name" value="METHYLMALONYL-COA EPIMERASE, MITOCHONDRIAL"/>
    <property type="match status" value="1"/>
</dbReference>
<dbReference type="CDD" id="cd06587">
    <property type="entry name" value="VOC"/>
    <property type="match status" value="1"/>
</dbReference>
<evidence type="ECO:0000313" key="4">
    <source>
        <dbReference type="Proteomes" id="UP000324517"/>
    </source>
</evidence>
<dbReference type="GO" id="GO:0046872">
    <property type="term" value="F:metal ion binding"/>
    <property type="evidence" value="ECO:0007669"/>
    <property type="project" value="UniProtKB-KW"/>
</dbReference>
<dbReference type="InterPro" id="IPR029068">
    <property type="entry name" value="Glyas_Bleomycin-R_OHBP_Dase"/>
</dbReference>
<reference evidence="3 4" key="1">
    <citation type="submission" date="2019-08" db="EMBL/GenBank/DDBJ databases">
        <title>Bacillus genomes from the desert of Cuatro Cienegas, Coahuila.</title>
        <authorList>
            <person name="Olmedo-Alvarez G."/>
        </authorList>
    </citation>
    <scope>NUCLEOTIDE SEQUENCE [LARGE SCALE GENOMIC DNA]</scope>
    <source>
        <strain evidence="3 4">CH98b_3T</strain>
    </source>
</reference>
<proteinExistence type="predicted"/>
<dbReference type="GO" id="GO:0004493">
    <property type="term" value="F:methylmalonyl-CoA epimerase activity"/>
    <property type="evidence" value="ECO:0007669"/>
    <property type="project" value="TreeGrafter"/>
</dbReference>
<organism evidence="3 4">
    <name type="scientific">Sutcliffiella horikoshii</name>
    <dbReference type="NCBI Taxonomy" id="79883"/>
    <lineage>
        <taxon>Bacteria</taxon>
        <taxon>Bacillati</taxon>
        <taxon>Bacillota</taxon>
        <taxon>Bacilli</taxon>
        <taxon>Bacillales</taxon>
        <taxon>Bacillaceae</taxon>
        <taxon>Sutcliffiella</taxon>
    </lineage>
</organism>
<dbReference type="InterPro" id="IPR037523">
    <property type="entry name" value="VOC_core"/>
</dbReference>
<protein>
    <submittedName>
        <fullName evidence="3">VOC family protein</fullName>
    </submittedName>
</protein>
<dbReference type="OrthoDB" id="371072at2"/>
<dbReference type="EMBL" id="VTET01000003">
    <property type="protein sequence ID" value="TYS73105.1"/>
    <property type="molecule type" value="Genomic_DNA"/>
</dbReference>
<dbReference type="PANTHER" id="PTHR43048">
    <property type="entry name" value="METHYLMALONYL-COA EPIMERASE"/>
    <property type="match status" value="1"/>
</dbReference>
<dbReference type="InterPro" id="IPR051785">
    <property type="entry name" value="MMCE/EMCE_epimerase"/>
</dbReference>
<comment type="caution">
    <text evidence="3">The sequence shown here is derived from an EMBL/GenBank/DDBJ whole genome shotgun (WGS) entry which is preliminary data.</text>
</comment>
<keyword evidence="1" id="KW-0479">Metal-binding</keyword>
<dbReference type="InterPro" id="IPR004360">
    <property type="entry name" value="Glyas_Fos-R_dOase_dom"/>
</dbReference>
<feature type="domain" description="VOC" evidence="2">
    <location>
        <begin position="5"/>
        <end position="127"/>
    </location>
</feature>
<dbReference type="Gene3D" id="3.10.180.10">
    <property type="entry name" value="2,3-Dihydroxybiphenyl 1,2-Dioxygenase, domain 1"/>
    <property type="match status" value="1"/>
</dbReference>
<gene>
    <name evidence="3" type="ORF">FZC75_08620</name>
</gene>
<evidence type="ECO:0000313" key="3">
    <source>
        <dbReference type="EMBL" id="TYS73105.1"/>
    </source>
</evidence>
<dbReference type="AlphaFoldDB" id="A0A5D4TCU3"/>
<dbReference type="SUPFAM" id="SSF54593">
    <property type="entry name" value="Glyoxalase/Bleomycin resistance protein/Dihydroxybiphenyl dioxygenase"/>
    <property type="match status" value="1"/>
</dbReference>
<dbReference type="Proteomes" id="UP000324517">
    <property type="component" value="Unassembled WGS sequence"/>
</dbReference>
<dbReference type="PROSITE" id="PS51819">
    <property type="entry name" value="VOC"/>
    <property type="match status" value="1"/>
</dbReference>
<dbReference type="RefSeq" id="WP_010199420.1">
    <property type="nucleotide sequence ID" value="NZ_JBNIKO010000002.1"/>
</dbReference>
<evidence type="ECO:0000259" key="2">
    <source>
        <dbReference type="PROSITE" id="PS51819"/>
    </source>
</evidence>
<name>A0A5D4TCU3_9BACI</name>
<dbReference type="GO" id="GO:0046491">
    <property type="term" value="P:L-methylmalonyl-CoA metabolic process"/>
    <property type="evidence" value="ECO:0007669"/>
    <property type="project" value="TreeGrafter"/>
</dbReference>
<dbReference type="Pfam" id="PF00903">
    <property type="entry name" value="Glyoxalase"/>
    <property type="match status" value="1"/>
</dbReference>
<accession>A0A5D4TCU3</accession>
<evidence type="ECO:0000256" key="1">
    <source>
        <dbReference type="ARBA" id="ARBA00022723"/>
    </source>
</evidence>